<dbReference type="Pfam" id="PF05157">
    <property type="entry name" value="MshEN"/>
    <property type="match status" value="1"/>
</dbReference>
<dbReference type="SUPFAM" id="SSF52540">
    <property type="entry name" value="P-loop containing nucleoside triphosphate hydrolases"/>
    <property type="match status" value="1"/>
</dbReference>
<dbReference type="Gene3D" id="3.30.300.160">
    <property type="entry name" value="Type II secretion system, protein E, N-terminal domain"/>
    <property type="match status" value="1"/>
</dbReference>
<evidence type="ECO:0000259" key="3">
    <source>
        <dbReference type="PROSITE" id="PS00662"/>
    </source>
</evidence>
<name>A0A3B1E4V6_9ZZZZ</name>
<keyword evidence="1" id="KW-0547">Nucleotide-binding</keyword>
<evidence type="ECO:0000256" key="2">
    <source>
        <dbReference type="ARBA" id="ARBA00022840"/>
    </source>
</evidence>
<gene>
    <name evidence="4" type="ORF">MNBD_UNCLBAC01-170</name>
</gene>
<sequence length="527" mass="58410">MATQSQMQNFPFLTLSRLKIDKKIIEAFSKEIVNKYKFIPISLLGDQLTVAMADPQNVLAVDNIKASTEYTISLVVGQLKDIENVIRENYVEIKDEKKSEDIFNAIIKDIKDTEDLELVQEAFSSRGELVEELKDEAPIIKLTESIIQQAVAAKASDIFIEPLESAVRVRYRIDGVIREIDRMDKVLHFPIISRIKVISNLDISEHRLPQDGRFKTVSADGKAVDFRVNVLPTATGEKIVLRILDQEGSVSGIDDLGFEPDSLRRLKGCVFKPHGLLLTCGPTGSGKTTTLYSILKHVNSVEKNIVTVEDPVEYQLKGANQVNIKPAMGLTFPASLRSILRQDPDIILIGEIRDAETLDIAVKAALTGHLVLSSLHTTTAAGSITRMINMGIEPFLICSSVLAIVAQRLLRRICVHCKESYIVQSETAKKVGLSNMVKSNEIELFRGKGCKQCLKTGYKGRIGITEILVLSPEIKDLILSRVGESKTKEVARKEGMKTMREDGFAKALKGLTSLEEVLRVTAPDDEL</sequence>
<dbReference type="PROSITE" id="PS00662">
    <property type="entry name" value="T2SP_E"/>
    <property type="match status" value="1"/>
</dbReference>
<dbReference type="Gene3D" id="3.40.50.300">
    <property type="entry name" value="P-loop containing nucleotide triphosphate hydrolases"/>
    <property type="match status" value="1"/>
</dbReference>
<evidence type="ECO:0000313" key="4">
    <source>
        <dbReference type="EMBL" id="VAX37717.1"/>
    </source>
</evidence>
<dbReference type="PANTHER" id="PTHR30258">
    <property type="entry name" value="TYPE II SECRETION SYSTEM PROTEIN GSPE-RELATED"/>
    <property type="match status" value="1"/>
</dbReference>
<accession>A0A3B1E4V6</accession>
<dbReference type="InterPro" id="IPR037257">
    <property type="entry name" value="T2SS_E_N_sf"/>
</dbReference>
<dbReference type="PANTHER" id="PTHR30258:SF1">
    <property type="entry name" value="PROTEIN TRANSPORT PROTEIN HOFB HOMOLOG"/>
    <property type="match status" value="1"/>
</dbReference>
<dbReference type="Pfam" id="PF00437">
    <property type="entry name" value="T2SSE"/>
    <property type="match status" value="1"/>
</dbReference>
<organism evidence="4">
    <name type="scientific">hydrothermal vent metagenome</name>
    <dbReference type="NCBI Taxonomy" id="652676"/>
    <lineage>
        <taxon>unclassified sequences</taxon>
        <taxon>metagenomes</taxon>
        <taxon>ecological metagenomes</taxon>
    </lineage>
</organism>
<dbReference type="GO" id="GO:0005886">
    <property type="term" value="C:plasma membrane"/>
    <property type="evidence" value="ECO:0007669"/>
    <property type="project" value="TreeGrafter"/>
</dbReference>
<dbReference type="CDD" id="cd01129">
    <property type="entry name" value="PulE-GspE-like"/>
    <property type="match status" value="1"/>
</dbReference>
<dbReference type="GO" id="GO:0005524">
    <property type="term" value="F:ATP binding"/>
    <property type="evidence" value="ECO:0007669"/>
    <property type="project" value="UniProtKB-KW"/>
</dbReference>
<dbReference type="EMBL" id="UOGJ01000136">
    <property type="protein sequence ID" value="VAX37717.1"/>
    <property type="molecule type" value="Genomic_DNA"/>
</dbReference>
<feature type="domain" description="Bacterial type II secretion system protein E" evidence="3">
    <location>
        <begin position="340"/>
        <end position="354"/>
    </location>
</feature>
<proteinExistence type="predicted"/>
<dbReference type="GO" id="GO:0016887">
    <property type="term" value="F:ATP hydrolysis activity"/>
    <property type="evidence" value="ECO:0007669"/>
    <property type="project" value="TreeGrafter"/>
</dbReference>
<dbReference type="InterPro" id="IPR007831">
    <property type="entry name" value="T2SS_GspE_N"/>
</dbReference>
<dbReference type="AlphaFoldDB" id="A0A3B1E4V6"/>
<dbReference type="SUPFAM" id="SSF160246">
    <property type="entry name" value="EspE N-terminal domain-like"/>
    <property type="match status" value="1"/>
</dbReference>
<protein>
    <submittedName>
        <fullName evidence="4">Type IV fimbrial assembly, ATPase PilB</fullName>
    </submittedName>
</protein>
<dbReference type="InterPro" id="IPR027417">
    <property type="entry name" value="P-loop_NTPase"/>
</dbReference>
<dbReference type="InterPro" id="IPR001482">
    <property type="entry name" value="T2SS/T4SS_dom"/>
</dbReference>
<reference evidence="4" key="1">
    <citation type="submission" date="2018-06" db="EMBL/GenBank/DDBJ databases">
        <authorList>
            <person name="Zhirakovskaya E."/>
        </authorList>
    </citation>
    <scope>NUCLEOTIDE SEQUENCE</scope>
</reference>
<evidence type="ECO:0000256" key="1">
    <source>
        <dbReference type="ARBA" id="ARBA00022741"/>
    </source>
</evidence>
<dbReference type="FunFam" id="3.40.50.300:FF:000398">
    <property type="entry name" value="Type IV pilus assembly ATPase PilB"/>
    <property type="match status" value="1"/>
</dbReference>
<dbReference type="Gene3D" id="3.30.450.90">
    <property type="match status" value="1"/>
</dbReference>
<keyword evidence="2" id="KW-0067">ATP-binding</keyword>